<proteinExistence type="inferred from homology"/>
<sequence>MPENLTAVVTGGAMGIGGATAECLLEQGWTVHTLDRAGKGVPGAVHHVVDVTDADRQVEVATEIGKINALVTAAGVNLRPADGPAQRLDLDAWHRTLDINLTGTMLSVRAFYPHIADAGAIVTLGSVAGIGAMTWADGYTASKGAVVALTRSWAVDYARYGIRVNCVCPGSTETGMMDGVREAFSEESRVELPQQRLATRREVASVIAVLCGTETTYLSGAVIPVDGGATANVAGMPFPRRRVRE</sequence>
<dbReference type="Pfam" id="PF13561">
    <property type="entry name" value="adh_short_C2"/>
    <property type="match status" value="1"/>
</dbReference>
<keyword evidence="2" id="KW-0560">Oxidoreductase</keyword>
<gene>
    <name evidence="3" type="ORF">FPZ12_007290</name>
</gene>
<dbReference type="AlphaFoldDB" id="A0A5N0VI46"/>
<dbReference type="PANTHER" id="PTHR43477">
    <property type="entry name" value="DIHYDROANTICAPSIN 7-DEHYDROGENASE"/>
    <property type="match status" value="1"/>
</dbReference>
<dbReference type="InterPro" id="IPR020904">
    <property type="entry name" value="Sc_DH/Rdtase_CS"/>
</dbReference>
<accession>A0A5N0VI46</accession>
<dbReference type="PRINTS" id="PR00080">
    <property type="entry name" value="SDRFAMILY"/>
</dbReference>
<dbReference type="EMBL" id="VMNW02000007">
    <property type="protein sequence ID" value="KAA9164391.1"/>
    <property type="molecule type" value="Genomic_DNA"/>
</dbReference>
<dbReference type="Proteomes" id="UP000319769">
    <property type="component" value="Unassembled WGS sequence"/>
</dbReference>
<evidence type="ECO:0000313" key="4">
    <source>
        <dbReference type="Proteomes" id="UP000319769"/>
    </source>
</evidence>
<dbReference type="SUPFAM" id="SSF51735">
    <property type="entry name" value="NAD(P)-binding Rossmann-fold domains"/>
    <property type="match status" value="1"/>
</dbReference>
<dbReference type="InterPro" id="IPR051122">
    <property type="entry name" value="SDR_DHRS6-like"/>
</dbReference>
<dbReference type="InterPro" id="IPR036291">
    <property type="entry name" value="NAD(P)-bd_dom_sf"/>
</dbReference>
<dbReference type="PRINTS" id="PR00081">
    <property type="entry name" value="GDHRDH"/>
</dbReference>
<dbReference type="Gene3D" id="3.40.50.720">
    <property type="entry name" value="NAD(P)-binding Rossmann-like Domain"/>
    <property type="match status" value="1"/>
</dbReference>
<evidence type="ECO:0000256" key="1">
    <source>
        <dbReference type="ARBA" id="ARBA00006484"/>
    </source>
</evidence>
<dbReference type="RefSeq" id="WP_144747041.1">
    <property type="nucleotide sequence ID" value="NZ_VMNW02000007.1"/>
</dbReference>
<dbReference type="InterPro" id="IPR002347">
    <property type="entry name" value="SDR_fam"/>
</dbReference>
<dbReference type="CDD" id="cd05233">
    <property type="entry name" value="SDR_c"/>
    <property type="match status" value="1"/>
</dbReference>
<comment type="caution">
    <text evidence="3">The sequence shown here is derived from an EMBL/GenBank/DDBJ whole genome shotgun (WGS) entry which is preliminary data.</text>
</comment>
<dbReference type="PANTHER" id="PTHR43477:SF1">
    <property type="entry name" value="DIHYDROANTICAPSIN 7-DEHYDROGENASE"/>
    <property type="match status" value="1"/>
</dbReference>
<reference evidence="3" key="1">
    <citation type="submission" date="2019-09" db="EMBL/GenBank/DDBJ databases">
        <authorList>
            <person name="Teo W.F.A."/>
            <person name="Duangmal K."/>
        </authorList>
    </citation>
    <scope>NUCLEOTIDE SEQUENCE [LARGE SCALE GENOMIC DNA]</scope>
    <source>
        <strain evidence="3">K81G1</strain>
    </source>
</reference>
<name>A0A5N0VI46_9PSEU</name>
<organism evidence="3 4">
    <name type="scientific">Amycolatopsis acidicola</name>
    <dbReference type="NCBI Taxonomy" id="2596893"/>
    <lineage>
        <taxon>Bacteria</taxon>
        <taxon>Bacillati</taxon>
        <taxon>Actinomycetota</taxon>
        <taxon>Actinomycetes</taxon>
        <taxon>Pseudonocardiales</taxon>
        <taxon>Pseudonocardiaceae</taxon>
        <taxon>Amycolatopsis</taxon>
    </lineage>
</organism>
<protein>
    <submittedName>
        <fullName evidence="3">SDR family oxidoreductase</fullName>
    </submittedName>
</protein>
<evidence type="ECO:0000313" key="3">
    <source>
        <dbReference type="EMBL" id="KAA9164391.1"/>
    </source>
</evidence>
<dbReference type="OrthoDB" id="517007at2"/>
<comment type="similarity">
    <text evidence="1">Belongs to the short-chain dehydrogenases/reductases (SDR) family.</text>
</comment>
<keyword evidence="4" id="KW-1185">Reference proteome</keyword>
<dbReference type="GO" id="GO:0016491">
    <property type="term" value="F:oxidoreductase activity"/>
    <property type="evidence" value="ECO:0007669"/>
    <property type="project" value="UniProtKB-KW"/>
</dbReference>
<dbReference type="PROSITE" id="PS00061">
    <property type="entry name" value="ADH_SHORT"/>
    <property type="match status" value="1"/>
</dbReference>
<evidence type="ECO:0000256" key="2">
    <source>
        <dbReference type="ARBA" id="ARBA00023002"/>
    </source>
</evidence>
<dbReference type="FunFam" id="3.40.50.720:FF:000084">
    <property type="entry name" value="Short-chain dehydrogenase reductase"/>
    <property type="match status" value="1"/>
</dbReference>